<reference evidence="13" key="1">
    <citation type="journal article" date="2020" name="mSystems">
        <title>Genome- and Community-Level Interaction Insights into Carbon Utilization and Element Cycling Functions of Hydrothermarchaeota in Hydrothermal Sediment.</title>
        <authorList>
            <person name="Zhou Z."/>
            <person name="Liu Y."/>
            <person name="Xu W."/>
            <person name="Pan J."/>
            <person name="Luo Z.H."/>
            <person name="Li M."/>
        </authorList>
    </citation>
    <scope>NUCLEOTIDE SEQUENCE [LARGE SCALE GENOMIC DNA]</scope>
    <source>
        <strain evidence="12">SpSt-265</strain>
        <strain evidence="13">SpSt-465</strain>
    </source>
</reference>
<dbReference type="AlphaFoldDB" id="A0A7C3F203"/>
<dbReference type="SUPFAM" id="SSF161098">
    <property type="entry name" value="MetI-like"/>
    <property type="match status" value="1"/>
</dbReference>
<dbReference type="PANTHER" id="PTHR30425">
    <property type="entry name" value="PHOSPHATE TRANSPORT SYSTEM PERMEASE PROTEIN PST"/>
    <property type="match status" value="1"/>
</dbReference>
<evidence type="ECO:0000313" key="13">
    <source>
        <dbReference type="EMBL" id="HFJ53947.1"/>
    </source>
</evidence>
<keyword evidence="6 9" id="KW-0812">Transmembrane</keyword>
<dbReference type="InterPro" id="IPR051124">
    <property type="entry name" value="Phosphate_Transport_Permease"/>
</dbReference>
<dbReference type="InterPro" id="IPR035906">
    <property type="entry name" value="MetI-like_sf"/>
</dbReference>
<comment type="similarity">
    <text evidence="2 10">Belongs to the binding-protein-dependent transport system permease family. CysTW subfamily.</text>
</comment>
<dbReference type="Pfam" id="PF00528">
    <property type="entry name" value="BPD_transp_1"/>
    <property type="match status" value="1"/>
</dbReference>
<evidence type="ECO:0000256" key="2">
    <source>
        <dbReference type="ARBA" id="ARBA00007069"/>
    </source>
</evidence>
<name>A0A7C3F203_UNCW3</name>
<dbReference type="CDD" id="cd06261">
    <property type="entry name" value="TM_PBP2"/>
    <property type="match status" value="1"/>
</dbReference>
<evidence type="ECO:0000256" key="7">
    <source>
        <dbReference type="ARBA" id="ARBA00022989"/>
    </source>
</evidence>
<sequence>MKEKLIEKGLLIVALSALGSLLLIALFIFIEGMPLIVKVGLKDFIASTHWAPTRGSFGILPMILGSLAVTLLALIFGGGLGLAGTMFLAEFAPRWSVRILKPLIELLAGIPSVVYGFMGVVVLVPWIRQTFGGPGFSVLAAGIILGIMILPTVIAISLDALNAVPLSYKEGSLALGATRWQTLYRVQFRAARSGIIASLILAMGRAVGETMAVIMVAGNALLIPTSPLAPVRTLTSNIALEMGYAAGDHQRALFATGVVLFVIIAVLNTIALLTMRERK</sequence>
<keyword evidence="8 9" id="KW-0472">Membrane</keyword>
<evidence type="ECO:0000256" key="10">
    <source>
        <dbReference type="RuleBase" id="RU363054"/>
    </source>
</evidence>
<dbReference type="GO" id="GO:0006817">
    <property type="term" value="P:phosphate ion transport"/>
    <property type="evidence" value="ECO:0007669"/>
    <property type="project" value="UniProtKB-KW"/>
</dbReference>
<keyword evidence="7 9" id="KW-1133">Transmembrane helix</keyword>
<accession>A0A7C3F203</accession>
<evidence type="ECO:0000259" key="11">
    <source>
        <dbReference type="PROSITE" id="PS50928"/>
    </source>
</evidence>
<dbReference type="PANTHER" id="PTHR30425:SF1">
    <property type="entry name" value="PHOSPHATE TRANSPORT SYSTEM PERMEASE PROTEIN PSTC"/>
    <property type="match status" value="1"/>
</dbReference>
<gene>
    <name evidence="13" type="primary">pstC</name>
    <name evidence="12" type="ORF">ENP94_00820</name>
    <name evidence="13" type="ORF">ENS16_04575</name>
</gene>
<evidence type="ECO:0000256" key="9">
    <source>
        <dbReference type="RuleBase" id="RU363032"/>
    </source>
</evidence>
<protein>
    <recommendedName>
        <fullName evidence="10">Phosphate transport system permease protein</fullName>
    </recommendedName>
</protein>
<comment type="caution">
    <text evidence="13">The sequence shown here is derived from an EMBL/GenBank/DDBJ whole genome shotgun (WGS) entry which is preliminary data.</text>
</comment>
<evidence type="ECO:0000256" key="8">
    <source>
        <dbReference type="ARBA" id="ARBA00023136"/>
    </source>
</evidence>
<comment type="function">
    <text evidence="10">Part of the binding-protein-dependent transport system for phosphate; probably responsible for the translocation of the substrate across the membrane.</text>
</comment>
<dbReference type="PROSITE" id="PS50928">
    <property type="entry name" value="ABC_TM1"/>
    <property type="match status" value="1"/>
</dbReference>
<dbReference type="InterPro" id="IPR000515">
    <property type="entry name" value="MetI-like"/>
</dbReference>
<dbReference type="Gene3D" id="1.10.3720.10">
    <property type="entry name" value="MetI-like"/>
    <property type="match status" value="1"/>
</dbReference>
<dbReference type="GO" id="GO:0005315">
    <property type="term" value="F:phosphate transmembrane transporter activity"/>
    <property type="evidence" value="ECO:0007669"/>
    <property type="project" value="InterPro"/>
</dbReference>
<feature type="transmembrane region" description="Helical" evidence="9">
    <location>
        <begin position="139"/>
        <end position="161"/>
    </location>
</feature>
<feature type="domain" description="ABC transmembrane type-1" evidence="11">
    <location>
        <begin position="63"/>
        <end position="271"/>
    </location>
</feature>
<evidence type="ECO:0000256" key="3">
    <source>
        <dbReference type="ARBA" id="ARBA00022448"/>
    </source>
</evidence>
<keyword evidence="3 9" id="KW-0813">Transport</keyword>
<evidence type="ECO:0000256" key="4">
    <source>
        <dbReference type="ARBA" id="ARBA00022475"/>
    </source>
</evidence>
<evidence type="ECO:0000256" key="6">
    <source>
        <dbReference type="ARBA" id="ARBA00022692"/>
    </source>
</evidence>
<dbReference type="InterPro" id="IPR011864">
    <property type="entry name" value="Phosphate_PstC"/>
</dbReference>
<proteinExistence type="inferred from homology"/>
<evidence type="ECO:0000256" key="5">
    <source>
        <dbReference type="ARBA" id="ARBA00022592"/>
    </source>
</evidence>
<feature type="transmembrane region" description="Helical" evidence="9">
    <location>
        <begin position="103"/>
        <end position="127"/>
    </location>
</feature>
<organism evidence="13">
    <name type="scientific">candidate division WOR-3 bacterium</name>
    <dbReference type="NCBI Taxonomy" id="2052148"/>
    <lineage>
        <taxon>Bacteria</taxon>
        <taxon>Bacteria division WOR-3</taxon>
    </lineage>
</organism>
<dbReference type="EMBL" id="DSTU01000006">
    <property type="protein sequence ID" value="HFJ53947.1"/>
    <property type="molecule type" value="Genomic_DNA"/>
</dbReference>
<keyword evidence="4 10" id="KW-1003">Cell membrane</keyword>
<evidence type="ECO:0000256" key="1">
    <source>
        <dbReference type="ARBA" id="ARBA00004651"/>
    </source>
</evidence>
<feature type="transmembrane region" description="Helical" evidence="9">
    <location>
        <begin position="195"/>
        <end position="223"/>
    </location>
</feature>
<keyword evidence="5 10" id="KW-0592">Phosphate transport</keyword>
<comment type="subcellular location">
    <subcellularLocation>
        <location evidence="1 9">Cell membrane</location>
        <topology evidence="1 9">Multi-pass membrane protein</topology>
    </subcellularLocation>
</comment>
<feature type="transmembrane region" description="Helical" evidence="9">
    <location>
        <begin position="252"/>
        <end position="273"/>
    </location>
</feature>
<dbReference type="NCBIfam" id="TIGR02138">
    <property type="entry name" value="phosphate_pstC"/>
    <property type="match status" value="1"/>
</dbReference>
<evidence type="ECO:0000313" key="12">
    <source>
        <dbReference type="EMBL" id="HEA86537.1"/>
    </source>
</evidence>
<feature type="transmembrane region" description="Helical" evidence="9">
    <location>
        <begin position="12"/>
        <end position="37"/>
    </location>
</feature>
<feature type="transmembrane region" description="Helical" evidence="9">
    <location>
        <begin position="57"/>
        <end position="82"/>
    </location>
</feature>
<dbReference type="GO" id="GO:0005886">
    <property type="term" value="C:plasma membrane"/>
    <property type="evidence" value="ECO:0007669"/>
    <property type="project" value="UniProtKB-SubCell"/>
</dbReference>
<dbReference type="EMBL" id="DSLG01000002">
    <property type="protein sequence ID" value="HEA86537.1"/>
    <property type="molecule type" value="Genomic_DNA"/>
</dbReference>